<dbReference type="Proteomes" id="UP001500893">
    <property type="component" value="Unassembled WGS sequence"/>
</dbReference>
<evidence type="ECO:0000313" key="2">
    <source>
        <dbReference type="Proteomes" id="UP001500893"/>
    </source>
</evidence>
<gene>
    <name evidence="1" type="ORF">GCM10010521_12820</name>
</gene>
<accession>A0ABP6MXQ0</accession>
<protein>
    <submittedName>
        <fullName evidence="1">Uncharacterized protein</fullName>
    </submittedName>
</protein>
<organism evidence="1 2">
    <name type="scientific">Streptomyces rameus</name>
    <dbReference type="NCBI Taxonomy" id="68261"/>
    <lineage>
        <taxon>Bacteria</taxon>
        <taxon>Bacillati</taxon>
        <taxon>Actinomycetota</taxon>
        <taxon>Actinomycetes</taxon>
        <taxon>Kitasatosporales</taxon>
        <taxon>Streptomycetaceae</taxon>
        <taxon>Streptomyces</taxon>
    </lineage>
</organism>
<proteinExistence type="predicted"/>
<comment type="caution">
    <text evidence="1">The sequence shown here is derived from an EMBL/GenBank/DDBJ whole genome shotgun (WGS) entry which is preliminary data.</text>
</comment>
<sequence>MASMSKRQTDDVGTLRLAPVEYSAAVDRYLAAADLGRTSRRVYRISLHGWAWPLVDRQAPTGRERRGAHPPVVPLALLDDPKAPERLQRGLADRAAATQPRTLARELACLRAATAWWLAQGWITTDPTTGLALPTPCRGLAPTASEASTTAATRATAAGPDRARAVLALRAPLRELTLWHLLHESRGPIEQVLALDIEHLDLPGRRAKERAVGSLSWGPGTARLLPMLLAGRTAGPVFVTDRRAPAITSAADRCPVTGRGRLSYRRAAELFTAATRPLDPAGRGWTLLVLRDRAPRNRPEPR</sequence>
<reference evidence="2" key="1">
    <citation type="journal article" date="2019" name="Int. J. Syst. Evol. Microbiol.">
        <title>The Global Catalogue of Microorganisms (GCM) 10K type strain sequencing project: providing services to taxonomists for standard genome sequencing and annotation.</title>
        <authorList>
            <consortium name="The Broad Institute Genomics Platform"/>
            <consortium name="The Broad Institute Genome Sequencing Center for Infectious Disease"/>
            <person name="Wu L."/>
            <person name="Ma J."/>
        </authorList>
    </citation>
    <scope>NUCLEOTIDE SEQUENCE [LARGE SCALE GENOMIC DNA]</scope>
    <source>
        <strain evidence="2">JCM 11574</strain>
    </source>
</reference>
<name>A0ABP6MXQ0_9ACTN</name>
<dbReference type="EMBL" id="BAAAVM010000013">
    <property type="protein sequence ID" value="GAA3127842.1"/>
    <property type="molecule type" value="Genomic_DNA"/>
</dbReference>
<keyword evidence="2" id="KW-1185">Reference proteome</keyword>
<evidence type="ECO:0000313" key="1">
    <source>
        <dbReference type="EMBL" id="GAA3127842.1"/>
    </source>
</evidence>